<evidence type="ECO:0000313" key="1">
    <source>
        <dbReference type="EMBL" id="MBB4571605.1"/>
    </source>
</evidence>
<reference evidence="1 2" key="1">
    <citation type="submission" date="2020-08" db="EMBL/GenBank/DDBJ databases">
        <title>Genomic Encyclopedia of Type Strains, Phase IV (KMG-V): Genome sequencing to study the core and pangenomes of soil and plant-associated prokaryotes.</title>
        <authorList>
            <person name="Whitman W."/>
        </authorList>
    </citation>
    <scope>NUCLEOTIDE SEQUENCE [LARGE SCALE GENOMIC DNA]</scope>
    <source>
        <strain evidence="1 2">SEMIA 492</strain>
    </source>
</reference>
<dbReference type="RefSeq" id="WP_028752511.1">
    <property type="nucleotide sequence ID" value="NZ_JACIIG010000029.1"/>
</dbReference>
<dbReference type="EMBL" id="JACIIG010000029">
    <property type="protein sequence ID" value="MBB4571605.1"/>
    <property type="molecule type" value="Genomic_DNA"/>
</dbReference>
<dbReference type="AlphaFoldDB" id="A0A7W7EN29"/>
<dbReference type="Proteomes" id="UP000543836">
    <property type="component" value="Unassembled WGS sequence"/>
</dbReference>
<evidence type="ECO:0000313" key="2">
    <source>
        <dbReference type="Proteomes" id="UP000543836"/>
    </source>
</evidence>
<gene>
    <name evidence="1" type="ORF">GGE60_005769</name>
</gene>
<proteinExistence type="predicted"/>
<comment type="caution">
    <text evidence="1">The sequence shown here is derived from an EMBL/GenBank/DDBJ whole genome shotgun (WGS) entry which is preliminary data.</text>
</comment>
<dbReference type="GeneID" id="32527911"/>
<sequence length="60" mass="7162">MRLLRALVEQIRSTEERDRPRDGDDAYNELWVQRLIDQFDQELKAAECRETGKTLQDKLV</sequence>
<name>A0A7W7EN29_9HYPH</name>
<accession>A0A7W7EN29</accession>
<keyword evidence="2" id="KW-1185">Reference proteome</keyword>
<organism evidence="1 2">
    <name type="scientific">Rhizobium leucaenae</name>
    <dbReference type="NCBI Taxonomy" id="29450"/>
    <lineage>
        <taxon>Bacteria</taxon>
        <taxon>Pseudomonadati</taxon>
        <taxon>Pseudomonadota</taxon>
        <taxon>Alphaproteobacteria</taxon>
        <taxon>Hyphomicrobiales</taxon>
        <taxon>Rhizobiaceae</taxon>
        <taxon>Rhizobium/Agrobacterium group</taxon>
        <taxon>Rhizobium</taxon>
    </lineage>
</organism>
<protein>
    <submittedName>
        <fullName evidence="1">Uncharacterized protein</fullName>
    </submittedName>
</protein>